<evidence type="ECO:0000256" key="1">
    <source>
        <dbReference type="ARBA" id="ARBA00004141"/>
    </source>
</evidence>
<dbReference type="SUPFAM" id="SSF103473">
    <property type="entry name" value="MFS general substrate transporter"/>
    <property type="match status" value="1"/>
</dbReference>
<dbReference type="FunFam" id="1.20.1250.20:FF:000651">
    <property type="entry name" value="Glutathione uptake transporter"/>
    <property type="match status" value="1"/>
</dbReference>
<feature type="transmembrane region" description="Helical" evidence="6">
    <location>
        <begin position="240"/>
        <end position="262"/>
    </location>
</feature>
<feature type="transmembrane region" description="Helical" evidence="6">
    <location>
        <begin position="115"/>
        <end position="135"/>
    </location>
</feature>
<dbReference type="InterPro" id="IPR000109">
    <property type="entry name" value="POT_fam"/>
</dbReference>
<keyword evidence="5 6" id="KW-0472">Membrane</keyword>
<evidence type="ECO:0000256" key="6">
    <source>
        <dbReference type="SAM" id="Phobius"/>
    </source>
</evidence>
<feature type="transmembrane region" description="Helical" evidence="6">
    <location>
        <begin position="511"/>
        <end position="531"/>
    </location>
</feature>
<keyword evidence="4 6" id="KW-1133">Transmembrane helix</keyword>
<dbReference type="Pfam" id="PF00854">
    <property type="entry name" value="PTR2"/>
    <property type="match status" value="1"/>
</dbReference>
<feature type="transmembrane region" description="Helical" evidence="6">
    <location>
        <begin position="471"/>
        <end position="491"/>
    </location>
</feature>
<evidence type="ECO:0000313" key="8">
    <source>
        <dbReference type="Proteomes" id="UP000308149"/>
    </source>
</evidence>
<dbReference type="EMBL" id="CP040871">
    <property type="protein sequence ID" value="QDA58361.1"/>
    <property type="molecule type" value="Genomic_DNA"/>
</dbReference>
<proteinExistence type="inferred from homology"/>
<reference evidence="7 8" key="1">
    <citation type="submission" date="2019-06" db="EMBL/GenBank/DDBJ databases">
        <title>Thermomonas aquatica sp. nov., isolated from an industrial wastewater treatment plant.</title>
        <authorList>
            <person name="Jeon J.H."/>
            <person name="Park D.-S."/>
        </authorList>
    </citation>
    <scope>NUCLEOTIDE SEQUENCE [LARGE SCALE GENOMIC DNA]</scope>
    <source>
        <strain evidence="7 8">SY21</strain>
    </source>
</reference>
<dbReference type="GO" id="GO:0022857">
    <property type="term" value="F:transmembrane transporter activity"/>
    <property type="evidence" value="ECO:0007669"/>
    <property type="project" value="InterPro"/>
</dbReference>
<feature type="transmembrane region" description="Helical" evidence="6">
    <location>
        <begin position="437"/>
        <end position="459"/>
    </location>
</feature>
<feature type="transmembrane region" description="Helical" evidence="6">
    <location>
        <begin position="316"/>
        <end position="334"/>
    </location>
</feature>
<dbReference type="RefSeq" id="WP_139717739.1">
    <property type="nucleotide sequence ID" value="NZ_CP040871.1"/>
</dbReference>
<name>A0A5B7ZT65_9GAMM</name>
<feature type="transmembrane region" description="Helical" evidence="6">
    <location>
        <begin position="403"/>
        <end position="425"/>
    </location>
</feature>
<organism evidence="7 8">
    <name type="scientific">Thermomonas aquatica</name>
    <dbReference type="NCBI Taxonomy" id="2202149"/>
    <lineage>
        <taxon>Bacteria</taxon>
        <taxon>Pseudomonadati</taxon>
        <taxon>Pseudomonadota</taxon>
        <taxon>Gammaproteobacteria</taxon>
        <taxon>Lysobacterales</taxon>
        <taxon>Lysobacteraceae</taxon>
        <taxon>Thermomonas</taxon>
    </lineage>
</organism>
<protein>
    <submittedName>
        <fullName evidence="7">POT family MFS transporter</fullName>
    </submittedName>
</protein>
<feature type="transmembrane region" description="Helical" evidence="6">
    <location>
        <begin position="274"/>
        <end position="295"/>
    </location>
</feature>
<feature type="transmembrane region" description="Helical" evidence="6">
    <location>
        <begin position="63"/>
        <end position="80"/>
    </location>
</feature>
<comment type="similarity">
    <text evidence="2">Belongs to the major facilitator superfamily. Proton-dependent oligopeptide transporter (POT/PTR) (TC 2.A.17) family.</text>
</comment>
<feature type="transmembrane region" description="Helical" evidence="6">
    <location>
        <begin position="156"/>
        <end position="176"/>
    </location>
</feature>
<dbReference type="GO" id="GO:0016020">
    <property type="term" value="C:membrane"/>
    <property type="evidence" value="ECO:0007669"/>
    <property type="project" value="UniProtKB-SubCell"/>
</dbReference>
<dbReference type="Proteomes" id="UP000308149">
    <property type="component" value="Chromosome"/>
</dbReference>
<evidence type="ECO:0000256" key="4">
    <source>
        <dbReference type="ARBA" id="ARBA00022989"/>
    </source>
</evidence>
<dbReference type="KEGG" id="thes:FHQ07_14120"/>
<dbReference type="AlphaFoldDB" id="A0A5B7ZT65"/>
<feature type="transmembrane region" description="Helical" evidence="6">
    <location>
        <begin position="92"/>
        <end position="109"/>
    </location>
</feature>
<feature type="transmembrane region" description="Helical" evidence="6">
    <location>
        <begin position="32"/>
        <end position="51"/>
    </location>
</feature>
<dbReference type="PANTHER" id="PTHR11654">
    <property type="entry name" value="OLIGOPEPTIDE TRANSPORTER-RELATED"/>
    <property type="match status" value="1"/>
</dbReference>
<sequence length="543" mass="60146">MTQTTVADPNARLPRQIPYIIGNEACERFSFYGMRNILVQFLVSSVILAYVPEAERQGVAKDVFHSFVIGVYFFPLLGGWLSDRYFGKYNTVLWFSLVYCAGHACLALFEGNRTGFYTGLFLIALGSGGIKPLVVSFCGDQFTTANKHLAKIVFDAFYWTINFGSFFASLLMPLFLRNFGPAVAFGIPGILMFIATLVFWLGRKQYVRVPPTRGEDPDSFFNVARTALTTQVAGQGRPGLLVAGTGVVLAAAMLLCWALHAWFGINLPFWPEDFHFVISACLALGALIAFGGIGVSMQLERARGRHPDAAVDGVRAVLRILIVFALTTPFWSLFDQKASTWVIQGKDMIVPHEAWWWPSWLVKEAGQMQALNPLLIMLLIPFNNLVLYPALRRIGWEPTALRRMGFGIAFAGIAWVIAGLIQLKIDSGAQTSLALQTWPYLLLTFGEVLVSATALEFAYSQATQSMKGVIMAFWYLTSTFGSLWVLLTNVAVRNEAVTARIAATGYSENAFLMFFFAVFAFAAALAFAAYARTYPMQDNYRTA</sequence>
<evidence type="ECO:0000256" key="3">
    <source>
        <dbReference type="ARBA" id="ARBA00022692"/>
    </source>
</evidence>
<dbReference type="InterPro" id="IPR018456">
    <property type="entry name" value="PTR2_symporter_CS"/>
</dbReference>
<dbReference type="GO" id="GO:0006857">
    <property type="term" value="P:oligopeptide transport"/>
    <property type="evidence" value="ECO:0007669"/>
    <property type="project" value="InterPro"/>
</dbReference>
<feature type="transmembrane region" description="Helical" evidence="6">
    <location>
        <begin position="370"/>
        <end position="391"/>
    </location>
</feature>
<keyword evidence="8" id="KW-1185">Reference proteome</keyword>
<accession>A0A5B7ZT65</accession>
<dbReference type="InterPro" id="IPR036259">
    <property type="entry name" value="MFS_trans_sf"/>
</dbReference>
<dbReference type="OrthoDB" id="5351355at2"/>
<gene>
    <name evidence="7" type="ORF">FHQ07_14120</name>
</gene>
<keyword evidence="3 6" id="KW-0812">Transmembrane</keyword>
<evidence type="ECO:0000313" key="7">
    <source>
        <dbReference type="EMBL" id="QDA58361.1"/>
    </source>
</evidence>
<feature type="transmembrane region" description="Helical" evidence="6">
    <location>
        <begin position="182"/>
        <end position="201"/>
    </location>
</feature>
<comment type="subcellular location">
    <subcellularLocation>
        <location evidence="1">Membrane</location>
        <topology evidence="1">Multi-pass membrane protein</topology>
    </subcellularLocation>
</comment>
<evidence type="ECO:0000256" key="5">
    <source>
        <dbReference type="ARBA" id="ARBA00023136"/>
    </source>
</evidence>
<evidence type="ECO:0000256" key="2">
    <source>
        <dbReference type="ARBA" id="ARBA00005982"/>
    </source>
</evidence>
<dbReference type="Gene3D" id="1.20.1250.20">
    <property type="entry name" value="MFS general substrate transporter like domains"/>
    <property type="match status" value="1"/>
</dbReference>
<dbReference type="PROSITE" id="PS01022">
    <property type="entry name" value="PTR2_1"/>
    <property type="match status" value="1"/>
</dbReference>